<name>A0A6N7ZN45_9MICO</name>
<evidence type="ECO:0008006" key="3">
    <source>
        <dbReference type="Google" id="ProtNLM"/>
    </source>
</evidence>
<evidence type="ECO:0000313" key="1">
    <source>
        <dbReference type="EMBL" id="MTG90846.1"/>
    </source>
</evidence>
<sequence length="400" mass="44624">MATFLLAGDDGTVPPWLNPLLTMITNSPRPDSTMRWLQRSTSTDLLHEIARLPRPVTHADLDARPATLALDHLRAVLVHCGVLPPRQEALGRLEAWLEHQLEGLPPGHAAVIGPYARWSVLRRARRRAARRHYSFSAGHGDRRRISEAIRLLRWLYRRGRSLTDLTQADLDRHLRGDRNRAAQLTGFITWARHRRLVDARLVVPLRQPDEPIVLADVQEHDARIKTLLADPDVSLETQVAGLLVMILALPLTRIQRLTTSDVYTRDGVVRLVLADRPVPLPPVLAERISRLAQIARYKPYALVPGASDNRWLLPSPSLPGTHLCTRQIAVNLHKAGIPVRASRHLALIRLAERLPAPVLAELLGLSQSTAAKWAVHSQTGWADYLAARTTTTGDRGGCDE</sequence>
<comment type="caution">
    <text evidence="1">The sequence shown here is derived from an EMBL/GenBank/DDBJ whole genome shotgun (WGS) entry which is preliminary data.</text>
</comment>
<gene>
    <name evidence="1" type="ORF">GJV82_18170</name>
</gene>
<dbReference type="GO" id="GO:0003677">
    <property type="term" value="F:DNA binding"/>
    <property type="evidence" value="ECO:0007669"/>
    <property type="project" value="InterPro"/>
</dbReference>
<dbReference type="SUPFAM" id="SSF56349">
    <property type="entry name" value="DNA breaking-rejoining enzymes"/>
    <property type="match status" value="1"/>
</dbReference>
<dbReference type="RefSeq" id="WP_155100189.1">
    <property type="nucleotide sequence ID" value="NZ_WMKA01000069.1"/>
</dbReference>
<dbReference type="AlphaFoldDB" id="A0A6N7ZN45"/>
<evidence type="ECO:0000313" key="2">
    <source>
        <dbReference type="Proteomes" id="UP000440668"/>
    </source>
</evidence>
<reference evidence="1 2" key="1">
    <citation type="submission" date="2019-11" db="EMBL/GenBank/DDBJ databases">
        <title>Cellulosimicrobium composti sp. nov. isolated from a compost.</title>
        <authorList>
            <person name="Yang Y."/>
        </authorList>
    </citation>
    <scope>NUCLEOTIDE SEQUENCE [LARGE SCALE GENOMIC DNA]</scope>
    <source>
        <strain evidence="1 2">BIT-GX5</strain>
    </source>
</reference>
<dbReference type="Proteomes" id="UP000440668">
    <property type="component" value="Unassembled WGS sequence"/>
</dbReference>
<protein>
    <recommendedName>
        <fullName evidence="3">Tyr recombinase domain-containing protein</fullName>
    </recommendedName>
</protein>
<proteinExistence type="predicted"/>
<accession>A0A6N7ZN45</accession>
<organism evidence="1 2">
    <name type="scientific">Cellulosimicrobium composti</name>
    <dbReference type="NCBI Taxonomy" id="2672572"/>
    <lineage>
        <taxon>Bacteria</taxon>
        <taxon>Bacillati</taxon>
        <taxon>Actinomycetota</taxon>
        <taxon>Actinomycetes</taxon>
        <taxon>Micrococcales</taxon>
        <taxon>Promicromonosporaceae</taxon>
        <taxon>Cellulosimicrobium</taxon>
    </lineage>
</organism>
<dbReference type="EMBL" id="WMKA01000069">
    <property type="protein sequence ID" value="MTG90846.1"/>
    <property type="molecule type" value="Genomic_DNA"/>
</dbReference>
<dbReference type="InterPro" id="IPR011010">
    <property type="entry name" value="DNA_brk_join_enz"/>
</dbReference>